<sequence>MIITDIKDLVNYASLNRNLGILGEFLNSWDIFQSNPGPIPVSGEEVFGNCFEYVADGKEGEFFETHHRYLDVHLVIENEEKMAMSSASHARVREEYDSEKDIAFFDGEVEQVVRLFKGNCLVTFPEDYHQPKVRVNEERVKKIVFKVKI</sequence>
<dbReference type="SUPFAM" id="SSF51197">
    <property type="entry name" value="Clavaminate synthase-like"/>
    <property type="match status" value="1"/>
</dbReference>
<dbReference type="Gene3D" id="2.60.120.370">
    <property type="entry name" value="YhcH/YjgK/YiaL"/>
    <property type="match status" value="1"/>
</dbReference>
<dbReference type="PANTHER" id="PTHR34986:SF1">
    <property type="entry name" value="PROTEIN YIAL"/>
    <property type="match status" value="1"/>
</dbReference>
<dbReference type="PANTHER" id="PTHR34986">
    <property type="entry name" value="EVOLVED BETA-GALACTOSIDASE SUBUNIT BETA"/>
    <property type="match status" value="1"/>
</dbReference>
<dbReference type="AlphaFoldDB" id="A0A380KZB6"/>
<dbReference type="STRING" id="1123307.GCA_000380065_00857"/>
<gene>
    <name evidence="1" type="primary">tabA_2</name>
    <name evidence="1" type="ORF">NCTC13765_01610</name>
</gene>
<protein>
    <submittedName>
        <fullName evidence="1">Beta-galactosidase subunit beta</fullName>
    </submittedName>
</protein>
<dbReference type="InterPro" id="IPR037012">
    <property type="entry name" value="NanQ/TabA/YiaL_sf"/>
</dbReference>
<dbReference type="Pfam" id="PF04074">
    <property type="entry name" value="DUF386"/>
    <property type="match status" value="1"/>
</dbReference>
<evidence type="ECO:0000313" key="2">
    <source>
        <dbReference type="Proteomes" id="UP000254634"/>
    </source>
</evidence>
<organism evidence="1 2">
    <name type="scientific">Streptococcus massiliensis</name>
    <dbReference type="NCBI Taxonomy" id="313439"/>
    <lineage>
        <taxon>Bacteria</taxon>
        <taxon>Bacillati</taxon>
        <taxon>Bacillota</taxon>
        <taxon>Bacilli</taxon>
        <taxon>Lactobacillales</taxon>
        <taxon>Streptococcaceae</taxon>
        <taxon>Streptococcus</taxon>
    </lineage>
</organism>
<keyword evidence="2" id="KW-1185">Reference proteome</keyword>
<evidence type="ECO:0000313" key="1">
    <source>
        <dbReference type="EMBL" id="SUN77088.1"/>
    </source>
</evidence>
<accession>A0A380KZB6</accession>
<dbReference type="NCBIfam" id="TIGR00022">
    <property type="entry name" value="YhcH/YjgK/YiaL family protein"/>
    <property type="match status" value="1"/>
</dbReference>
<dbReference type="InterPro" id="IPR004375">
    <property type="entry name" value="NanQ/TabA/YiaL"/>
</dbReference>
<dbReference type="EMBL" id="UHFR01000005">
    <property type="protein sequence ID" value="SUN77088.1"/>
    <property type="molecule type" value="Genomic_DNA"/>
</dbReference>
<dbReference type="Proteomes" id="UP000254634">
    <property type="component" value="Unassembled WGS sequence"/>
</dbReference>
<dbReference type="GO" id="GO:0005829">
    <property type="term" value="C:cytosol"/>
    <property type="evidence" value="ECO:0007669"/>
    <property type="project" value="TreeGrafter"/>
</dbReference>
<name>A0A380KZB6_9STRE</name>
<dbReference type="OrthoDB" id="9792756at2"/>
<reference evidence="1" key="1">
    <citation type="submission" date="2018-06" db="EMBL/GenBank/DDBJ databases">
        <authorList>
            <consortium name="Pathogen Informatics"/>
            <person name="Doyle S."/>
        </authorList>
    </citation>
    <scope>NUCLEOTIDE SEQUENCE [LARGE SCALE GENOMIC DNA]</scope>
    <source>
        <strain evidence="1">NCTC13765</strain>
    </source>
</reference>
<proteinExistence type="predicted"/>
<dbReference type="RefSeq" id="WP_018371551.1">
    <property type="nucleotide sequence ID" value="NZ_UHFR01000005.1"/>
</dbReference>